<dbReference type="SUPFAM" id="SSF52799">
    <property type="entry name" value="(Phosphotyrosine protein) phosphatases II"/>
    <property type="match status" value="1"/>
</dbReference>
<proteinExistence type="predicted"/>
<organism evidence="2 3">
    <name type="scientific">Stigmatella erecta</name>
    <dbReference type="NCBI Taxonomy" id="83460"/>
    <lineage>
        <taxon>Bacteria</taxon>
        <taxon>Pseudomonadati</taxon>
        <taxon>Myxococcota</taxon>
        <taxon>Myxococcia</taxon>
        <taxon>Myxococcales</taxon>
        <taxon>Cystobacterineae</taxon>
        <taxon>Archangiaceae</taxon>
        <taxon>Stigmatella</taxon>
    </lineage>
</organism>
<evidence type="ECO:0000313" key="2">
    <source>
        <dbReference type="EMBL" id="SEU34211.1"/>
    </source>
</evidence>
<accession>A0A1I0L4K3</accession>
<dbReference type="AlphaFoldDB" id="A0A1I0L4K3"/>
<protein>
    <submittedName>
        <fullName evidence="2">Protein-tyrosine phosphatase</fullName>
    </submittedName>
</protein>
<dbReference type="PROSITE" id="PS00383">
    <property type="entry name" value="TYR_PHOSPHATASE_1"/>
    <property type="match status" value="1"/>
</dbReference>
<dbReference type="SMART" id="SM01301">
    <property type="entry name" value="PTPlike_phytase"/>
    <property type="match status" value="1"/>
</dbReference>
<dbReference type="Gene3D" id="3.90.190.10">
    <property type="entry name" value="Protein tyrosine phosphatase superfamily"/>
    <property type="match status" value="1"/>
</dbReference>
<dbReference type="InterPro" id="IPR000387">
    <property type="entry name" value="Tyr_Pase_dom"/>
</dbReference>
<dbReference type="Gene3D" id="3.30.70.1690">
    <property type="match status" value="1"/>
</dbReference>
<dbReference type="PROSITE" id="PS50056">
    <property type="entry name" value="TYR_PHOSPHATASE_2"/>
    <property type="match status" value="1"/>
</dbReference>
<dbReference type="EMBL" id="FOIJ01000019">
    <property type="protein sequence ID" value="SEU34211.1"/>
    <property type="molecule type" value="Genomic_DNA"/>
</dbReference>
<dbReference type="InterPro" id="IPR016130">
    <property type="entry name" value="Tyr_Pase_AS"/>
</dbReference>
<name>A0A1I0L4K3_9BACT</name>
<keyword evidence="3" id="KW-1185">Reference proteome</keyword>
<sequence>MLLTMRIPPTAPDASSAQLVLDDEGVLVRRFRAPGTVERSPDTEGLAELACSGSAQFSAAGWKDLQARLNVPRERLYVIDLRQESHGFLNGAAISWYAQTNWGCVGLSDEQVIALERLRLLLLERSERIQLGRVEDVKRGLPRVFSEWLRQTVADEAQLLDLPPGHSLRLPVTDHARPSDAAVARFIGWVRGLPPQVHLHFHCRGGKGRTSTFLALYDMLHHAHCLSYDALLERQRRWNDYDLRKSADPASAKAPYIQERTHFLENFYRYARAHPGGGPVSWAQWLAAPGA</sequence>
<gene>
    <name evidence="2" type="ORF">SAMN05443639_11916</name>
</gene>
<evidence type="ECO:0000259" key="1">
    <source>
        <dbReference type="PROSITE" id="PS50056"/>
    </source>
</evidence>
<feature type="domain" description="Tyrosine specific protein phosphatases" evidence="1">
    <location>
        <begin position="184"/>
        <end position="237"/>
    </location>
</feature>
<reference evidence="3" key="1">
    <citation type="submission" date="2016-10" db="EMBL/GenBank/DDBJ databases">
        <authorList>
            <person name="Varghese N."/>
            <person name="Submissions S."/>
        </authorList>
    </citation>
    <scope>NUCLEOTIDE SEQUENCE [LARGE SCALE GENOMIC DNA]</scope>
    <source>
        <strain evidence="3">DSM 16858</strain>
    </source>
</reference>
<dbReference type="Proteomes" id="UP000199181">
    <property type="component" value="Unassembled WGS sequence"/>
</dbReference>
<dbReference type="InterPro" id="IPR029021">
    <property type="entry name" value="Prot-tyrosine_phosphatase-like"/>
</dbReference>
<evidence type="ECO:0000313" key="3">
    <source>
        <dbReference type="Proteomes" id="UP000199181"/>
    </source>
</evidence>
<dbReference type="Pfam" id="PF14566">
    <property type="entry name" value="PTPlike_phytase"/>
    <property type="match status" value="1"/>
</dbReference>